<protein>
    <submittedName>
        <fullName evidence="6">TetR family transcriptional regulator</fullName>
    </submittedName>
</protein>
<dbReference type="AlphaFoldDB" id="A0A1B1S4R2"/>
<dbReference type="GO" id="GO:0003677">
    <property type="term" value="F:DNA binding"/>
    <property type="evidence" value="ECO:0007669"/>
    <property type="project" value="UniProtKB-UniRule"/>
</dbReference>
<gene>
    <name evidence="6" type="ORF">I858_014455</name>
</gene>
<evidence type="ECO:0000256" key="1">
    <source>
        <dbReference type="ARBA" id="ARBA00023015"/>
    </source>
</evidence>
<dbReference type="RefSeq" id="WP_065524558.1">
    <property type="nucleotide sequence ID" value="NZ_CP016540.2"/>
</dbReference>
<evidence type="ECO:0000313" key="7">
    <source>
        <dbReference type="Proteomes" id="UP000053354"/>
    </source>
</evidence>
<dbReference type="STRING" id="1302659.I858_014455"/>
<evidence type="ECO:0000256" key="3">
    <source>
        <dbReference type="ARBA" id="ARBA00023163"/>
    </source>
</evidence>
<evidence type="ECO:0000313" key="6">
    <source>
        <dbReference type="EMBL" id="ANU28190.1"/>
    </source>
</evidence>
<feature type="domain" description="HTH tetR-type" evidence="5">
    <location>
        <begin position="1"/>
        <end position="60"/>
    </location>
</feature>
<dbReference type="InterPro" id="IPR009057">
    <property type="entry name" value="Homeodomain-like_sf"/>
</dbReference>
<keyword evidence="3" id="KW-0804">Transcription</keyword>
<dbReference type="Gene3D" id="1.10.357.10">
    <property type="entry name" value="Tetracycline Repressor, domain 2"/>
    <property type="match status" value="1"/>
</dbReference>
<dbReference type="Gene3D" id="1.10.10.60">
    <property type="entry name" value="Homeodomain-like"/>
    <property type="match status" value="1"/>
</dbReference>
<keyword evidence="1" id="KW-0805">Transcription regulation</keyword>
<dbReference type="PROSITE" id="PS50977">
    <property type="entry name" value="HTH_TETR_2"/>
    <property type="match status" value="1"/>
</dbReference>
<dbReference type="KEGG" id="pll:I858_014455"/>
<evidence type="ECO:0000256" key="2">
    <source>
        <dbReference type="ARBA" id="ARBA00023125"/>
    </source>
</evidence>
<dbReference type="Proteomes" id="UP000053354">
    <property type="component" value="Chromosome"/>
</dbReference>
<dbReference type="Pfam" id="PF00440">
    <property type="entry name" value="TetR_N"/>
    <property type="match status" value="1"/>
</dbReference>
<dbReference type="SUPFAM" id="SSF46689">
    <property type="entry name" value="Homeodomain-like"/>
    <property type="match status" value="1"/>
</dbReference>
<name>A0A1B1S4R2_9BACL</name>
<dbReference type="PANTHER" id="PTHR47506">
    <property type="entry name" value="TRANSCRIPTIONAL REGULATORY PROTEIN"/>
    <property type="match status" value="1"/>
</dbReference>
<accession>A0A1B1S4R2</accession>
<organism evidence="6 7">
    <name type="scientific">Planococcus versutus</name>
    <dbReference type="NCBI Taxonomy" id="1302659"/>
    <lineage>
        <taxon>Bacteria</taxon>
        <taxon>Bacillati</taxon>
        <taxon>Bacillota</taxon>
        <taxon>Bacilli</taxon>
        <taxon>Bacillales</taxon>
        <taxon>Caryophanaceae</taxon>
        <taxon>Planococcus</taxon>
    </lineage>
</organism>
<evidence type="ECO:0000256" key="4">
    <source>
        <dbReference type="PROSITE-ProRule" id="PRU00335"/>
    </source>
</evidence>
<evidence type="ECO:0000259" key="5">
    <source>
        <dbReference type="PROSITE" id="PS50977"/>
    </source>
</evidence>
<reference evidence="6" key="1">
    <citation type="submission" date="2016-10" db="EMBL/GenBank/DDBJ databases">
        <authorList>
            <person name="See-Too W.S."/>
        </authorList>
    </citation>
    <scope>NUCLEOTIDE SEQUENCE</scope>
    <source>
        <strain evidence="6">L10.15</strain>
    </source>
</reference>
<proteinExistence type="predicted"/>
<feature type="DNA-binding region" description="H-T-H motif" evidence="4">
    <location>
        <begin position="23"/>
        <end position="42"/>
    </location>
</feature>
<dbReference type="InterPro" id="IPR001647">
    <property type="entry name" value="HTH_TetR"/>
</dbReference>
<keyword evidence="2 4" id="KW-0238">DNA-binding</keyword>
<sequence>MKADLILQTAISHFAKEGFEGASLSKIAEEVGIKKPSIYAHYKSKDDLFLSALHYSLYTQKAQLASYFNSMRNEPLENLLFGYFGWFAKESQDNEQMKFILRVAYFPPLKLEKEVGGLFNPFFDSLHQHLTRLLRERHRQEKVLYSEDFSSAALAYLTITEGTMTELVYTGIEKYQERLQAVWPIFWRGLTN</sequence>
<dbReference type="PANTHER" id="PTHR47506:SF6">
    <property type="entry name" value="HTH-TYPE TRANSCRIPTIONAL REPRESSOR NEMR"/>
    <property type="match status" value="1"/>
</dbReference>
<keyword evidence="7" id="KW-1185">Reference proteome</keyword>
<dbReference type="EMBL" id="CP016540">
    <property type="protein sequence ID" value="ANU28190.1"/>
    <property type="molecule type" value="Genomic_DNA"/>
</dbReference>
<dbReference type="PRINTS" id="PR00455">
    <property type="entry name" value="HTHTETR"/>
</dbReference>
<dbReference type="OrthoDB" id="509229at2"/>